<gene>
    <name evidence="1" type="ORF">SFRICE_029420</name>
</gene>
<dbReference type="AlphaFoldDB" id="A0A2H1WTG5"/>
<sequence length="191" mass="21427">MACWHTKSLGALQLGGVTISARWLVVVGCVEQKIELSGVPLERPMSSSGREQADDDYDDKPAWAWGSSLQLLHLLSSSHVIIGGERIAMYWTQFQTPCYYREIFEKRKWPNSALPDPGTTRPTRQYSFLICIGKKSTQSKNSSESFNSDSDLSSQKAPSIETTHIDIYQSQKTIVFTFASVLQSVISRFIL</sequence>
<dbReference type="EMBL" id="ODYU01010876">
    <property type="protein sequence ID" value="SOQ56256.1"/>
    <property type="molecule type" value="Genomic_DNA"/>
</dbReference>
<organism evidence="1">
    <name type="scientific">Spodoptera frugiperda</name>
    <name type="common">Fall armyworm</name>
    <dbReference type="NCBI Taxonomy" id="7108"/>
    <lineage>
        <taxon>Eukaryota</taxon>
        <taxon>Metazoa</taxon>
        <taxon>Ecdysozoa</taxon>
        <taxon>Arthropoda</taxon>
        <taxon>Hexapoda</taxon>
        <taxon>Insecta</taxon>
        <taxon>Pterygota</taxon>
        <taxon>Neoptera</taxon>
        <taxon>Endopterygota</taxon>
        <taxon>Lepidoptera</taxon>
        <taxon>Glossata</taxon>
        <taxon>Ditrysia</taxon>
        <taxon>Noctuoidea</taxon>
        <taxon>Noctuidae</taxon>
        <taxon>Amphipyrinae</taxon>
        <taxon>Spodoptera</taxon>
    </lineage>
</organism>
<evidence type="ECO:0000313" key="1">
    <source>
        <dbReference type="EMBL" id="SOQ56256.1"/>
    </source>
</evidence>
<protein>
    <submittedName>
        <fullName evidence="1">SFRICE_029420</fullName>
    </submittedName>
</protein>
<proteinExistence type="predicted"/>
<reference evidence="1" key="1">
    <citation type="submission" date="2016-07" db="EMBL/GenBank/DDBJ databases">
        <authorList>
            <person name="Bretaudeau A."/>
        </authorList>
    </citation>
    <scope>NUCLEOTIDE SEQUENCE</scope>
    <source>
        <strain evidence="1">Rice</strain>
        <tissue evidence="1">Whole body</tissue>
    </source>
</reference>
<name>A0A2H1WTG5_SPOFR</name>
<accession>A0A2H1WTG5</accession>